<feature type="transmembrane region" description="Helical" evidence="7">
    <location>
        <begin position="222"/>
        <end position="244"/>
    </location>
</feature>
<sequence>MTATTPPITRFTPEEIKDLPAGHRIEGLPHKRRHRNPDKPVWEETATAWGMTFKALALVIIFSLVAVPMWAIVATSLSDARTVQDAGGLVLIPKSFTLASYQQLLSGGVVARAAWVSVIVTVVGTVISTVVSALAAYGLSKPGTALHRPILFLFIITMFFSAGLIPTYLWISALGLRNSLWALILPSCISAFNLLIMRNFFMGIDTGILEAARIDGANEWRILGFIVMPMSKAVTAVIALFYGVGFWNAFFNAVLYIDDSAKWPLQMVLRQYVLQGQSIPGMNLTVAQGELNTVSIKMAIMVLAVIPVLVVYPFVQKHFTKGVIFGAIKG</sequence>
<feature type="transmembrane region" description="Helical" evidence="7">
    <location>
        <begin position="294"/>
        <end position="315"/>
    </location>
</feature>
<evidence type="ECO:0000256" key="1">
    <source>
        <dbReference type="ARBA" id="ARBA00004651"/>
    </source>
</evidence>
<dbReference type="EMBL" id="JBHUOP010000002">
    <property type="protein sequence ID" value="MFD2839760.1"/>
    <property type="molecule type" value="Genomic_DNA"/>
</dbReference>
<dbReference type="SUPFAM" id="SSF161098">
    <property type="entry name" value="MetI-like"/>
    <property type="match status" value="1"/>
</dbReference>
<dbReference type="Pfam" id="PF00528">
    <property type="entry name" value="BPD_transp_1"/>
    <property type="match status" value="1"/>
</dbReference>
<evidence type="ECO:0000313" key="10">
    <source>
        <dbReference type="Proteomes" id="UP001597391"/>
    </source>
</evidence>
<dbReference type="PROSITE" id="PS50928">
    <property type="entry name" value="ABC_TM1"/>
    <property type="match status" value="1"/>
</dbReference>
<comment type="caution">
    <text evidence="9">The sequence shown here is derived from an EMBL/GenBank/DDBJ whole genome shotgun (WGS) entry which is preliminary data.</text>
</comment>
<evidence type="ECO:0000256" key="6">
    <source>
        <dbReference type="ARBA" id="ARBA00023136"/>
    </source>
</evidence>
<keyword evidence="4 7" id="KW-0812">Transmembrane</keyword>
<evidence type="ECO:0000256" key="3">
    <source>
        <dbReference type="ARBA" id="ARBA00022475"/>
    </source>
</evidence>
<feature type="domain" description="ABC transmembrane type-1" evidence="8">
    <location>
        <begin position="114"/>
        <end position="315"/>
    </location>
</feature>
<dbReference type="InterPro" id="IPR000515">
    <property type="entry name" value="MetI-like"/>
</dbReference>
<dbReference type="InterPro" id="IPR035906">
    <property type="entry name" value="MetI-like_sf"/>
</dbReference>
<keyword evidence="5 7" id="KW-1133">Transmembrane helix</keyword>
<keyword evidence="6 7" id="KW-0472">Membrane</keyword>
<evidence type="ECO:0000313" key="9">
    <source>
        <dbReference type="EMBL" id="MFD2839760.1"/>
    </source>
</evidence>
<gene>
    <name evidence="9" type="ORF">ACFSYH_04155</name>
</gene>
<reference evidence="10" key="1">
    <citation type="journal article" date="2019" name="Int. J. Syst. Evol. Microbiol.">
        <title>The Global Catalogue of Microorganisms (GCM) 10K type strain sequencing project: providing services to taxonomists for standard genome sequencing and annotation.</title>
        <authorList>
            <consortium name="The Broad Institute Genomics Platform"/>
            <consortium name="The Broad Institute Genome Sequencing Center for Infectious Disease"/>
            <person name="Wu L."/>
            <person name="Ma J."/>
        </authorList>
    </citation>
    <scope>NUCLEOTIDE SEQUENCE [LARGE SCALE GENOMIC DNA]</scope>
    <source>
        <strain evidence="10">KCTC 33576</strain>
    </source>
</reference>
<feature type="transmembrane region" description="Helical" evidence="7">
    <location>
        <begin position="151"/>
        <end position="173"/>
    </location>
</feature>
<evidence type="ECO:0000256" key="7">
    <source>
        <dbReference type="RuleBase" id="RU363032"/>
    </source>
</evidence>
<evidence type="ECO:0000256" key="5">
    <source>
        <dbReference type="ARBA" id="ARBA00022989"/>
    </source>
</evidence>
<keyword evidence="10" id="KW-1185">Reference proteome</keyword>
<comment type="similarity">
    <text evidence="7">Belongs to the binding-protein-dependent transport system permease family.</text>
</comment>
<dbReference type="PANTHER" id="PTHR43744">
    <property type="entry name" value="ABC TRANSPORTER PERMEASE PROTEIN MG189-RELATED-RELATED"/>
    <property type="match status" value="1"/>
</dbReference>
<feature type="transmembrane region" description="Helical" evidence="7">
    <location>
        <begin position="179"/>
        <end position="201"/>
    </location>
</feature>
<accession>A0ABW5XCR1</accession>
<evidence type="ECO:0000256" key="2">
    <source>
        <dbReference type="ARBA" id="ARBA00022448"/>
    </source>
</evidence>
<keyword evidence="2 7" id="KW-0813">Transport</keyword>
<organism evidence="9 10">
    <name type="scientific">Populibacterium corticicola</name>
    <dbReference type="NCBI Taxonomy" id="1812826"/>
    <lineage>
        <taxon>Bacteria</taxon>
        <taxon>Bacillati</taxon>
        <taxon>Actinomycetota</taxon>
        <taxon>Actinomycetes</taxon>
        <taxon>Micrococcales</taxon>
        <taxon>Jonesiaceae</taxon>
        <taxon>Populibacterium</taxon>
    </lineage>
</organism>
<feature type="transmembrane region" description="Helical" evidence="7">
    <location>
        <begin position="114"/>
        <end position="139"/>
    </location>
</feature>
<feature type="transmembrane region" description="Helical" evidence="7">
    <location>
        <begin position="55"/>
        <end position="73"/>
    </location>
</feature>
<dbReference type="RefSeq" id="WP_377465312.1">
    <property type="nucleotide sequence ID" value="NZ_JBHUOP010000002.1"/>
</dbReference>
<dbReference type="PANTHER" id="PTHR43744:SF9">
    <property type="entry name" value="POLYGALACTURONAN_RHAMNOGALACTURONAN TRANSPORT SYSTEM PERMEASE PROTEIN YTCP"/>
    <property type="match status" value="1"/>
</dbReference>
<protein>
    <submittedName>
        <fullName evidence="9">Carbohydrate ABC transporter permease</fullName>
    </submittedName>
</protein>
<evidence type="ECO:0000256" key="4">
    <source>
        <dbReference type="ARBA" id="ARBA00022692"/>
    </source>
</evidence>
<dbReference type="CDD" id="cd06261">
    <property type="entry name" value="TM_PBP2"/>
    <property type="match status" value="1"/>
</dbReference>
<evidence type="ECO:0000259" key="8">
    <source>
        <dbReference type="PROSITE" id="PS50928"/>
    </source>
</evidence>
<dbReference type="Proteomes" id="UP001597391">
    <property type="component" value="Unassembled WGS sequence"/>
</dbReference>
<dbReference type="Gene3D" id="1.10.3720.10">
    <property type="entry name" value="MetI-like"/>
    <property type="match status" value="1"/>
</dbReference>
<proteinExistence type="inferred from homology"/>
<name>A0ABW5XCR1_9MICO</name>
<comment type="subcellular location">
    <subcellularLocation>
        <location evidence="1 7">Cell membrane</location>
        <topology evidence="1 7">Multi-pass membrane protein</topology>
    </subcellularLocation>
</comment>
<keyword evidence="3" id="KW-1003">Cell membrane</keyword>